<keyword evidence="6" id="KW-1185">Reference proteome</keyword>
<organism evidence="6 7">
    <name type="scientific">Crassostrea virginica</name>
    <name type="common">Eastern oyster</name>
    <dbReference type="NCBI Taxonomy" id="6565"/>
    <lineage>
        <taxon>Eukaryota</taxon>
        <taxon>Metazoa</taxon>
        <taxon>Spiralia</taxon>
        <taxon>Lophotrochozoa</taxon>
        <taxon>Mollusca</taxon>
        <taxon>Bivalvia</taxon>
        <taxon>Autobranchia</taxon>
        <taxon>Pteriomorphia</taxon>
        <taxon>Ostreida</taxon>
        <taxon>Ostreoidea</taxon>
        <taxon>Ostreidae</taxon>
        <taxon>Crassostrea</taxon>
    </lineage>
</organism>
<dbReference type="RefSeq" id="XP_022301825.1">
    <property type="nucleotide sequence ID" value="XM_022446117.1"/>
</dbReference>
<dbReference type="SUPFAM" id="SSF49842">
    <property type="entry name" value="TNF-like"/>
    <property type="match status" value="1"/>
</dbReference>
<dbReference type="PANTHER" id="PTHR22923">
    <property type="entry name" value="CEREBELLIN-RELATED"/>
    <property type="match status" value="1"/>
</dbReference>
<evidence type="ECO:0000259" key="5">
    <source>
        <dbReference type="PROSITE" id="PS50871"/>
    </source>
</evidence>
<dbReference type="Gene3D" id="2.60.120.40">
    <property type="match status" value="1"/>
</dbReference>
<keyword evidence="3 4" id="KW-0732">Signal</keyword>
<dbReference type="SMART" id="SM00110">
    <property type="entry name" value="C1Q"/>
    <property type="match status" value="1"/>
</dbReference>
<evidence type="ECO:0000313" key="7">
    <source>
        <dbReference type="RefSeq" id="XP_022301825.1"/>
    </source>
</evidence>
<dbReference type="AlphaFoldDB" id="A0A8B8BEN3"/>
<dbReference type="InterPro" id="IPR001073">
    <property type="entry name" value="C1q_dom"/>
</dbReference>
<protein>
    <submittedName>
        <fullName evidence="7">Complement C1q-like protein 4</fullName>
    </submittedName>
</protein>
<feature type="signal peptide" evidence="4">
    <location>
        <begin position="1"/>
        <end position="18"/>
    </location>
</feature>
<name>A0A8B8BEN3_CRAVI</name>
<dbReference type="InterPro" id="IPR050822">
    <property type="entry name" value="Cerebellin_Synaptic_Org"/>
</dbReference>
<sequence>MLHLWLVIGFLLCGGSYAKESSNLDQNQWIDIMNELKALRKEVEENRKRINYQESELKAVKLELEETKRYCHSEPVPTKEKSKSEEVEVFSRVKNSINRSREQSKIRRIIPPTNPPTSHDGPIAFYACMSAPMNNVGGHHILLFDIIKSNLGQGLHPTMGVFTAPKSGVYVFTWTIRVYDNSYHSIELVVNGQVVGALFPHSGAGDNDTGSTTAVVRVNEGEDVYLRTRIDTNVGVIFSATTGYSSFAGWKLT</sequence>
<dbReference type="PROSITE" id="PS50871">
    <property type="entry name" value="C1Q"/>
    <property type="match status" value="1"/>
</dbReference>
<dbReference type="PANTHER" id="PTHR22923:SF116">
    <property type="entry name" value="C1Q DOMAIN-CONTAINING PROTEIN"/>
    <property type="match status" value="1"/>
</dbReference>
<feature type="domain" description="C1q" evidence="5">
    <location>
        <begin position="118"/>
        <end position="253"/>
    </location>
</feature>
<dbReference type="Pfam" id="PF00386">
    <property type="entry name" value="C1q"/>
    <property type="match status" value="1"/>
</dbReference>
<accession>A0A8B8BEN3</accession>
<feature type="chain" id="PRO_5034656349" evidence="4">
    <location>
        <begin position="19"/>
        <end position="253"/>
    </location>
</feature>
<dbReference type="KEGG" id="cvn:111109864"/>
<dbReference type="Proteomes" id="UP000694844">
    <property type="component" value="Chromosome 8"/>
</dbReference>
<evidence type="ECO:0000256" key="2">
    <source>
        <dbReference type="ARBA" id="ARBA00022525"/>
    </source>
</evidence>
<keyword evidence="2" id="KW-0964">Secreted</keyword>
<evidence type="ECO:0000256" key="3">
    <source>
        <dbReference type="ARBA" id="ARBA00022729"/>
    </source>
</evidence>
<dbReference type="GeneID" id="111109864"/>
<comment type="subcellular location">
    <subcellularLocation>
        <location evidence="1">Secreted</location>
    </subcellularLocation>
</comment>
<dbReference type="GO" id="GO:0005576">
    <property type="term" value="C:extracellular region"/>
    <property type="evidence" value="ECO:0007669"/>
    <property type="project" value="UniProtKB-SubCell"/>
</dbReference>
<evidence type="ECO:0000313" key="6">
    <source>
        <dbReference type="Proteomes" id="UP000694844"/>
    </source>
</evidence>
<proteinExistence type="predicted"/>
<dbReference type="PRINTS" id="PR00007">
    <property type="entry name" value="COMPLEMNTC1Q"/>
</dbReference>
<dbReference type="InterPro" id="IPR008983">
    <property type="entry name" value="Tumour_necrosis_fac-like_dom"/>
</dbReference>
<evidence type="ECO:0000256" key="1">
    <source>
        <dbReference type="ARBA" id="ARBA00004613"/>
    </source>
</evidence>
<dbReference type="OrthoDB" id="6062033at2759"/>
<gene>
    <name evidence="7" type="primary">LOC111109864</name>
</gene>
<evidence type="ECO:0000256" key="4">
    <source>
        <dbReference type="SAM" id="SignalP"/>
    </source>
</evidence>
<reference evidence="7" key="1">
    <citation type="submission" date="2025-08" db="UniProtKB">
        <authorList>
            <consortium name="RefSeq"/>
        </authorList>
    </citation>
    <scope>IDENTIFICATION</scope>
    <source>
        <tissue evidence="7">Whole sample</tissue>
    </source>
</reference>